<dbReference type="AlphaFoldDB" id="A0A9P4GHG0"/>
<reference evidence="2" key="1">
    <citation type="submission" date="2020-01" db="EMBL/GenBank/DDBJ databases">
        <authorList>
            <consortium name="DOE Joint Genome Institute"/>
            <person name="Haridas S."/>
            <person name="Albert R."/>
            <person name="Binder M."/>
            <person name="Bloem J."/>
            <person name="Labutti K."/>
            <person name="Salamov A."/>
            <person name="Andreopoulos B."/>
            <person name="Baker S.E."/>
            <person name="Barry K."/>
            <person name="Bills G."/>
            <person name="Bluhm B.H."/>
            <person name="Cannon C."/>
            <person name="Castanera R."/>
            <person name="Culley D.E."/>
            <person name="Daum C."/>
            <person name="Ezra D."/>
            <person name="Gonzalez J.B."/>
            <person name="Henrissat B."/>
            <person name="Kuo A."/>
            <person name="Liang C."/>
            <person name="Lipzen A."/>
            <person name="Lutzoni F."/>
            <person name="Magnuson J."/>
            <person name="Mondo S."/>
            <person name="Nolan M."/>
            <person name="Ohm R."/>
            <person name="Pangilinan J."/>
            <person name="Park H.-J."/>
            <person name="Ramirez L."/>
            <person name="Alfaro M."/>
            <person name="Sun H."/>
            <person name="Tritt A."/>
            <person name="Yoshinaga Y."/>
            <person name="Zwiers L.-H."/>
            <person name="Turgeon B.G."/>
            <person name="Goodwin S.B."/>
            <person name="Spatafora J.W."/>
            <person name="Crous P.W."/>
            <person name="Grigoriev I.V."/>
        </authorList>
    </citation>
    <scope>NUCLEOTIDE SEQUENCE</scope>
    <source>
        <strain evidence="2">CBS 394.84</strain>
    </source>
</reference>
<dbReference type="GeneID" id="63854208"/>
<name>A0A9P4GHG0_9PLEO</name>
<gene>
    <name evidence="2" type="ORF">K460DRAFT_406433</name>
</gene>
<organism evidence="2 3">
    <name type="scientific">Cucurbitaria berberidis CBS 394.84</name>
    <dbReference type="NCBI Taxonomy" id="1168544"/>
    <lineage>
        <taxon>Eukaryota</taxon>
        <taxon>Fungi</taxon>
        <taxon>Dikarya</taxon>
        <taxon>Ascomycota</taxon>
        <taxon>Pezizomycotina</taxon>
        <taxon>Dothideomycetes</taxon>
        <taxon>Pleosporomycetidae</taxon>
        <taxon>Pleosporales</taxon>
        <taxon>Pleosporineae</taxon>
        <taxon>Cucurbitariaceae</taxon>
        <taxon>Cucurbitaria</taxon>
    </lineage>
</organism>
<keyword evidence="1" id="KW-1133">Transmembrane helix</keyword>
<proteinExistence type="predicted"/>
<evidence type="ECO:0000256" key="1">
    <source>
        <dbReference type="SAM" id="Phobius"/>
    </source>
</evidence>
<dbReference type="OrthoDB" id="3797209at2759"/>
<evidence type="ECO:0000313" key="3">
    <source>
        <dbReference type="Proteomes" id="UP000800039"/>
    </source>
</evidence>
<sequence length="173" mass="18869">MTDNLPKINLKLTFLAILPHLGKCIMSAFIISMTTPMTSPEKRPTRIVIPTGTVRLPVAPPSPFFDGMNTNINTEPFPDIGSDFKLDAAEKAEPLHCVLHCQESVCKRMTLAGFDLPPCRCTFEDAQPVKVPASRPKGHVDDPVMDALSVMGTHVVPSEELEIQQADITGCCL</sequence>
<accession>A0A9P4GHG0</accession>
<keyword evidence="1" id="KW-0472">Membrane</keyword>
<dbReference type="EMBL" id="ML976616">
    <property type="protein sequence ID" value="KAF1846213.1"/>
    <property type="molecule type" value="Genomic_DNA"/>
</dbReference>
<comment type="caution">
    <text evidence="2">The sequence shown here is derived from an EMBL/GenBank/DDBJ whole genome shotgun (WGS) entry which is preliminary data.</text>
</comment>
<protein>
    <submittedName>
        <fullName evidence="2">Uncharacterized protein</fullName>
    </submittedName>
</protein>
<dbReference type="RefSeq" id="XP_040788776.1">
    <property type="nucleotide sequence ID" value="XM_040936958.1"/>
</dbReference>
<dbReference type="Proteomes" id="UP000800039">
    <property type="component" value="Unassembled WGS sequence"/>
</dbReference>
<evidence type="ECO:0000313" key="2">
    <source>
        <dbReference type="EMBL" id="KAF1846213.1"/>
    </source>
</evidence>
<feature type="transmembrane region" description="Helical" evidence="1">
    <location>
        <begin position="12"/>
        <end position="33"/>
    </location>
</feature>
<keyword evidence="3" id="KW-1185">Reference proteome</keyword>
<keyword evidence="1" id="KW-0812">Transmembrane</keyword>